<dbReference type="InterPro" id="IPR020945">
    <property type="entry name" value="DMSO/NO3_reduct_chaperone"/>
</dbReference>
<name>A0ABY5L0C3_9CELL</name>
<dbReference type="Proteomes" id="UP001316189">
    <property type="component" value="Chromosome"/>
</dbReference>
<dbReference type="InterPro" id="IPR036411">
    <property type="entry name" value="TorD-like_sf"/>
</dbReference>
<keyword evidence="3" id="KW-1185">Reference proteome</keyword>
<protein>
    <submittedName>
        <fullName evidence="2">Molecular chaperone TorD family protein</fullName>
    </submittedName>
</protein>
<evidence type="ECO:0000256" key="1">
    <source>
        <dbReference type="ARBA" id="ARBA00023186"/>
    </source>
</evidence>
<dbReference type="PANTHER" id="PTHR34227:SF13">
    <property type="entry name" value="TAT PROOFREADING CHAPERONE DMSD-RELATED"/>
    <property type="match status" value="1"/>
</dbReference>
<dbReference type="InterPro" id="IPR050289">
    <property type="entry name" value="TorD/DmsD_chaperones"/>
</dbReference>
<dbReference type="PANTHER" id="PTHR34227">
    <property type="entry name" value="CHAPERONE PROTEIN YCDY"/>
    <property type="match status" value="1"/>
</dbReference>
<dbReference type="Gene3D" id="1.10.3480.10">
    <property type="entry name" value="TorD-like"/>
    <property type="match status" value="1"/>
</dbReference>
<dbReference type="RefSeq" id="WP_227568583.1">
    <property type="nucleotide sequence ID" value="NZ_CP101988.1"/>
</dbReference>
<organism evidence="2 3">
    <name type="scientific">Cellulomonas chengniuliangii</name>
    <dbReference type="NCBI Taxonomy" id="2968084"/>
    <lineage>
        <taxon>Bacteria</taxon>
        <taxon>Bacillati</taxon>
        <taxon>Actinomycetota</taxon>
        <taxon>Actinomycetes</taxon>
        <taxon>Micrococcales</taxon>
        <taxon>Cellulomonadaceae</taxon>
        <taxon>Cellulomonas</taxon>
    </lineage>
</organism>
<sequence>MSTTLDGNRLVGTRLDAFAAAYGFLSRLFLAPADAELCARLSEPGLLDEWPLEADDATTEGLRLLGSAVGAGGAEPSADPTALHRDYQALFVGPGHLLATPYESVYRTVDRLLFDEPTLQVRATYRAFGLEAPRLHREPDDHLGLELHFLSVLCLRGLDALSQDDGPMLDSIFAAHSAFLTDHLLAWAPECLDLVTEHARTDFYRGAAALTRGALEQAKACFVG</sequence>
<evidence type="ECO:0000313" key="2">
    <source>
        <dbReference type="EMBL" id="UUI75339.1"/>
    </source>
</evidence>
<dbReference type="EMBL" id="CP101988">
    <property type="protein sequence ID" value="UUI75339.1"/>
    <property type="molecule type" value="Genomic_DNA"/>
</dbReference>
<evidence type="ECO:0000313" key="3">
    <source>
        <dbReference type="Proteomes" id="UP001316189"/>
    </source>
</evidence>
<dbReference type="Pfam" id="PF02613">
    <property type="entry name" value="Nitrate_red_del"/>
    <property type="match status" value="1"/>
</dbReference>
<accession>A0ABY5L0C3</accession>
<reference evidence="2 3" key="1">
    <citation type="submission" date="2022-07" db="EMBL/GenBank/DDBJ databases">
        <title>Novel species in genus cellulomonas.</title>
        <authorList>
            <person name="Ye L."/>
        </authorList>
    </citation>
    <scope>NUCLEOTIDE SEQUENCE [LARGE SCALE GENOMIC DNA]</scope>
    <source>
        <strain evidence="3">zg-Y338</strain>
    </source>
</reference>
<proteinExistence type="predicted"/>
<dbReference type="SUPFAM" id="SSF89155">
    <property type="entry name" value="TorD-like"/>
    <property type="match status" value="1"/>
</dbReference>
<keyword evidence="1" id="KW-0143">Chaperone</keyword>
<gene>
    <name evidence="2" type="ORF">NP064_16510</name>
</gene>